<dbReference type="GO" id="GO:0031931">
    <property type="term" value="C:TORC1 complex"/>
    <property type="evidence" value="ECO:0007669"/>
    <property type="project" value="TreeGrafter"/>
</dbReference>
<dbReference type="Gene3D" id="1.25.10.10">
    <property type="entry name" value="Leucine-rich Repeat Variant"/>
    <property type="match status" value="3"/>
</dbReference>
<dbReference type="WBParaSite" id="SSLN_0000966701-mRNA-1">
    <property type="protein sequence ID" value="SSLN_0000966701-mRNA-1"/>
    <property type="gene ID" value="SSLN_0000966701"/>
</dbReference>
<dbReference type="InterPro" id="IPR050517">
    <property type="entry name" value="DDR_Repair_Kinase"/>
</dbReference>
<dbReference type="GO" id="GO:0016242">
    <property type="term" value="P:negative regulation of macroautophagy"/>
    <property type="evidence" value="ECO:0007669"/>
    <property type="project" value="TreeGrafter"/>
</dbReference>
<accession>A0A183SYL4</accession>
<dbReference type="EMBL" id="UYSU01035169">
    <property type="protein sequence ID" value="VDL95697.1"/>
    <property type="molecule type" value="Genomic_DNA"/>
</dbReference>
<reference evidence="1 2" key="2">
    <citation type="submission" date="2018-11" db="EMBL/GenBank/DDBJ databases">
        <authorList>
            <consortium name="Pathogen Informatics"/>
        </authorList>
    </citation>
    <scope>NUCLEOTIDE SEQUENCE [LARGE SCALE GENOMIC DNA]</scope>
    <source>
        <strain evidence="1 2">NST_G2</strain>
    </source>
</reference>
<evidence type="ECO:0000313" key="1">
    <source>
        <dbReference type="EMBL" id="VDL95697.1"/>
    </source>
</evidence>
<protein>
    <submittedName>
        <fullName evidence="3">Non-specific serine/threonine protein kinase</fullName>
    </submittedName>
</protein>
<dbReference type="STRING" id="70667.A0A183SYL4"/>
<keyword evidence="2" id="KW-1185">Reference proteome</keyword>
<dbReference type="GO" id="GO:0031932">
    <property type="term" value="C:TORC2 complex"/>
    <property type="evidence" value="ECO:0007669"/>
    <property type="project" value="TreeGrafter"/>
</dbReference>
<dbReference type="OrthoDB" id="2250022at2759"/>
<dbReference type="GO" id="GO:0038202">
    <property type="term" value="P:TORC1 signaling"/>
    <property type="evidence" value="ECO:0007669"/>
    <property type="project" value="TreeGrafter"/>
</dbReference>
<dbReference type="InterPro" id="IPR016024">
    <property type="entry name" value="ARM-type_fold"/>
</dbReference>
<dbReference type="PANTHER" id="PTHR11139:SF9">
    <property type="entry name" value="SERINE_THREONINE-PROTEIN KINASE MTOR"/>
    <property type="match status" value="1"/>
</dbReference>
<reference evidence="3" key="1">
    <citation type="submission" date="2016-06" db="UniProtKB">
        <authorList>
            <consortium name="WormBaseParasite"/>
        </authorList>
    </citation>
    <scope>IDENTIFICATION</scope>
</reference>
<dbReference type="InterPro" id="IPR011989">
    <property type="entry name" value="ARM-like"/>
</dbReference>
<proteinExistence type="predicted"/>
<gene>
    <name evidence="1" type="ORF">SSLN_LOCUS9312</name>
</gene>
<dbReference type="GO" id="GO:0004674">
    <property type="term" value="F:protein serine/threonine kinase activity"/>
    <property type="evidence" value="ECO:0007669"/>
    <property type="project" value="TreeGrafter"/>
</dbReference>
<dbReference type="PANTHER" id="PTHR11139">
    <property type="entry name" value="ATAXIA TELANGIECTASIA MUTATED ATM -RELATED"/>
    <property type="match status" value="1"/>
</dbReference>
<dbReference type="Proteomes" id="UP000275846">
    <property type="component" value="Unassembled WGS sequence"/>
</dbReference>
<name>A0A183SYL4_SCHSO</name>
<dbReference type="GO" id="GO:0005737">
    <property type="term" value="C:cytoplasm"/>
    <property type="evidence" value="ECO:0007669"/>
    <property type="project" value="TreeGrafter"/>
</dbReference>
<dbReference type="GO" id="GO:0005634">
    <property type="term" value="C:nucleus"/>
    <property type="evidence" value="ECO:0007669"/>
    <property type="project" value="TreeGrafter"/>
</dbReference>
<sequence length="1326" mass="140021">MAFLDSESCAKLHDEGIFCWLYSLKSDYSSVDGLVVASNKPNYPGYLAVGMEEVLSRFTDGLKSPFEDARLNTALKLRRFIGSELKEISPHNYALFIEDLCSEFKCMLEGSDINEKRGAILGIGCLAEVDFVSISAHCGHFTSLVKSLAASGDLPTLVLGARLLGQLGLLFSNDFVDLQIKSACDSLPMANQSNSQKEFNILLLREIALHTPTSFYQHLEQFLKAVLPRFREKEVIVRDLAAMALRSALAISAENEVSCQGQESLSSAGRLGEASDSPDALFYSQSAASDAGGARKPVGRGASLLGSASRKISQVQIPTDIPPMIWYQACVRELLFKYSDAIALKPSDQHSANKYSPSYRKMTPDEWMHGRLLILNELLVSANPEFEKIRSSLDTMLGQTEGESAVQTVHLTQWAVVSAPTAAAAAVAATVSSGLPRSALSSTAALPTAEVFGDEGIASELFRQQQLRQQRAVSVASAACRRVLADNLEQVHFLAGLALPSFSIPFLSVALKPTSFFASSLIATLMNFLFDCINRDREKPYALVTLGLMAQSLGADFEADGYLTQLFAILSSLISTSKEAASKKRSPGLFTAVLLTVGLLTKALGSKVCPYLKPLLDPIISRGLSKPMAAVCSLIAENVPELKRSVQDNLLKRINLVLANASAAGTLLSSASGGGGLMPQSMSAAAAMTAAAAAPMNTPTGGRFSVVGTSRLVAAFTPHRLSISRSPLLPSSTGATGRTAGITLPGTAALPIGWGEALGGLLKSGGGTGAAFDHDGTGGDPLSDSMLAAVALQTLGSFDFEGPGTPAVDGPLPRSASYDLIVPEQVLGLMFWGQRSDHCQARHALAYFVKHTADNFVSISNCSVKEIRLEGVRTCLRLMLPWIKSAEDMSASLRKTLDAMSDILGKLLIVGTSDPDPDVRQCVFNCLDFHFDNYVAQSNHLSSLFVALNDEVFAIRCLVMQCLGRLSEINPACVQPTLRKALLGLLIDLSDSGSSRNKEESASLLATLVATSPRFVAPYAEPLLHILVPQIRNALPISLRLRLIAMRNARLQRSAAKLGGADFFDCQKASLTTALLTSQSAAHAAAQTVQAVATATARAGGVPGSSGGVDKATGTASTGVRGGGNASGANQQLFGARAIAAANHAATTASIAAKVVAAAVGRQGLGLNGPSAMLLDDFENFNSTLGFPLPPRVMVSNLDLLIGDPNESLPGTNQDFLSVAAEVDLTNLTNALSSMGECLDEAHSIASKGVFCTPKTGQPEGTALAMWREPTPVVVALFSVLGHLSGVCPAAIVPLMDDLLPILACMLQDSTCYAKRSVGCVVSFLL</sequence>
<evidence type="ECO:0000313" key="2">
    <source>
        <dbReference type="Proteomes" id="UP000275846"/>
    </source>
</evidence>
<organism evidence="3">
    <name type="scientific">Schistocephalus solidus</name>
    <name type="common">Tapeworm</name>
    <dbReference type="NCBI Taxonomy" id="70667"/>
    <lineage>
        <taxon>Eukaryota</taxon>
        <taxon>Metazoa</taxon>
        <taxon>Spiralia</taxon>
        <taxon>Lophotrochozoa</taxon>
        <taxon>Platyhelminthes</taxon>
        <taxon>Cestoda</taxon>
        <taxon>Eucestoda</taxon>
        <taxon>Diphyllobothriidea</taxon>
        <taxon>Diphyllobothriidae</taxon>
        <taxon>Schistocephalus</taxon>
    </lineage>
</organism>
<dbReference type="SUPFAM" id="SSF48371">
    <property type="entry name" value="ARM repeat"/>
    <property type="match status" value="1"/>
</dbReference>
<evidence type="ECO:0000313" key="3">
    <source>
        <dbReference type="WBParaSite" id="SSLN_0000966701-mRNA-1"/>
    </source>
</evidence>